<dbReference type="NCBIfam" id="TIGR02035">
    <property type="entry name" value="D_Ser_am_lyase"/>
    <property type="match status" value="1"/>
</dbReference>
<accession>A0ABW0TS64</accession>
<organism evidence="6 7">
    <name type="scientific">Sporosarcina koreensis</name>
    <dbReference type="NCBI Taxonomy" id="334735"/>
    <lineage>
        <taxon>Bacteria</taxon>
        <taxon>Bacillati</taxon>
        <taxon>Bacillota</taxon>
        <taxon>Bacilli</taxon>
        <taxon>Bacillales</taxon>
        <taxon>Caryophanaceae</taxon>
        <taxon>Sporosarcina</taxon>
    </lineage>
</organism>
<dbReference type="HAMAP" id="MF_01030">
    <property type="entry name" value="D_Ser_dehydrat"/>
    <property type="match status" value="1"/>
</dbReference>
<evidence type="ECO:0000256" key="4">
    <source>
        <dbReference type="HAMAP-Rule" id="MF_01030"/>
    </source>
</evidence>
<evidence type="ECO:0000259" key="5">
    <source>
        <dbReference type="Pfam" id="PF00291"/>
    </source>
</evidence>
<dbReference type="InterPro" id="IPR011780">
    <property type="entry name" value="D_Ser_am_lyase"/>
</dbReference>
<gene>
    <name evidence="4" type="primary">dsdA</name>
    <name evidence="6" type="ORF">ACFPTP_01030</name>
</gene>
<feature type="modified residue" description="N6-(pyridoxal phosphate)lysine" evidence="4">
    <location>
        <position position="118"/>
    </location>
</feature>
<dbReference type="EC" id="4.3.1.18" evidence="4"/>
<sequence length="440" mass="47669">MNETEKIDWIEKLPLLKKIIEKQEVLWRNPLNSDSATGIAQSGITAADVKEASDRLKRFAPYIANVFPETAATNGIIESPITAIPKMKEALAATYETAIPGELLLKQDNALPISGSIKARGGIYEVLKHAETLAIEHGLIEQDGDYTRFAEPEFRNLFAKHKIAVGSTGNLGLSIGIMSAKLGFNVTVHMSADAKQWKKDLLREKGVTVVEYADDYSKAVEEGRRQAEADPLCHFVDDENSLDLFLGYAVAGERVAEQLQERGKKVDEDNPLFVYLPCGVGGGPGGVAFGLKLQFGDNVHCFFAEPTHSPCMTIGMMTGLHDEVSVTDFGLDNQTAADGLAVGTPSAFVGKKMEPLLEGCYTVADETMFKLLTMIADTEDIRLEPSALAGMTGPIQAIRNEMPKADAPSAMHLVWGTGGSMVPENEMDIYYGIGKGIGRK</sequence>
<keyword evidence="7" id="KW-1185">Reference proteome</keyword>
<evidence type="ECO:0000256" key="2">
    <source>
        <dbReference type="ARBA" id="ARBA00022898"/>
    </source>
</evidence>
<evidence type="ECO:0000313" key="7">
    <source>
        <dbReference type="Proteomes" id="UP001596071"/>
    </source>
</evidence>
<dbReference type="SUPFAM" id="SSF53686">
    <property type="entry name" value="Tryptophan synthase beta subunit-like PLP-dependent enzymes"/>
    <property type="match status" value="1"/>
</dbReference>
<evidence type="ECO:0000313" key="6">
    <source>
        <dbReference type="EMBL" id="MFC5601850.1"/>
    </source>
</evidence>
<dbReference type="GO" id="GO:0008721">
    <property type="term" value="F:D-serine ammonia-lyase activity"/>
    <property type="evidence" value="ECO:0007669"/>
    <property type="project" value="UniProtKB-EC"/>
</dbReference>
<dbReference type="PROSITE" id="PS00165">
    <property type="entry name" value="DEHYDRATASE_SER_THR"/>
    <property type="match status" value="1"/>
</dbReference>
<feature type="domain" description="Tryptophan synthase beta chain-like PALP" evidence="5">
    <location>
        <begin position="98"/>
        <end position="394"/>
    </location>
</feature>
<dbReference type="EMBL" id="JBHSNP010000002">
    <property type="protein sequence ID" value="MFC5601850.1"/>
    <property type="molecule type" value="Genomic_DNA"/>
</dbReference>
<keyword evidence="3 4" id="KW-0456">Lyase</keyword>
<proteinExistence type="inferred from homology"/>
<evidence type="ECO:0000256" key="1">
    <source>
        <dbReference type="ARBA" id="ARBA00001933"/>
    </source>
</evidence>
<evidence type="ECO:0000256" key="3">
    <source>
        <dbReference type="ARBA" id="ARBA00023239"/>
    </source>
</evidence>
<reference evidence="7" key="1">
    <citation type="journal article" date="2019" name="Int. J. Syst. Evol. Microbiol.">
        <title>The Global Catalogue of Microorganisms (GCM) 10K type strain sequencing project: providing services to taxonomists for standard genome sequencing and annotation.</title>
        <authorList>
            <consortium name="The Broad Institute Genomics Platform"/>
            <consortium name="The Broad Institute Genome Sequencing Center for Infectious Disease"/>
            <person name="Wu L."/>
            <person name="Ma J."/>
        </authorList>
    </citation>
    <scope>NUCLEOTIDE SEQUENCE [LARGE SCALE GENOMIC DNA]</scope>
    <source>
        <strain evidence="7">KACC 11299</strain>
    </source>
</reference>
<comment type="caution">
    <text evidence="6">The sequence shown here is derived from an EMBL/GenBank/DDBJ whole genome shotgun (WGS) entry which is preliminary data.</text>
</comment>
<dbReference type="NCBIfam" id="NF002823">
    <property type="entry name" value="PRK02991.1"/>
    <property type="match status" value="1"/>
</dbReference>
<dbReference type="PANTHER" id="PTHR48078:SF9">
    <property type="entry name" value="D-SERINE DEHYDRATASE"/>
    <property type="match status" value="1"/>
</dbReference>
<dbReference type="RefSeq" id="WP_381441513.1">
    <property type="nucleotide sequence ID" value="NZ_JBHSNP010000002.1"/>
</dbReference>
<dbReference type="InterPro" id="IPR000634">
    <property type="entry name" value="Ser/Thr_deHydtase_PyrdxlP-BS"/>
</dbReference>
<dbReference type="InterPro" id="IPR001926">
    <property type="entry name" value="TrpB-like_PALP"/>
</dbReference>
<name>A0ABW0TS64_9BACL</name>
<dbReference type="Proteomes" id="UP001596071">
    <property type="component" value="Unassembled WGS sequence"/>
</dbReference>
<dbReference type="Pfam" id="PF00291">
    <property type="entry name" value="PALP"/>
    <property type="match status" value="1"/>
</dbReference>
<comment type="similarity">
    <text evidence="4">Belongs to the serine/threonine dehydratase family. DsdA subfamily.</text>
</comment>
<protein>
    <recommendedName>
        <fullName evidence="4">Probable D-serine dehydratase</fullName>
        <ecNumber evidence="4">4.3.1.18</ecNumber>
    </recommendedName>
    <alternativeName>
        <fullName evidence="4">D-serine deaminase</fullName>
        <shortName evidence="4">DSD</shortName>
    </alternativeName>
</protein>
<keyword evidence="2 4" id="KW-0663">Pyridoxal phosphate</keyword>
<dbReference type="PANTHER" id="PTHR48078">
    <property type="entry name" value="THREONINE DEHYDRATASE, MITOCHONDRIAL-RELATED"/>
    <property type="match status" value="1"/>
</dbReference>
<dbReference type="InterPro" id="IPR050147">
    <property type="entry name" value="Ser/Thr_Dehydratase"/>
</dbReference>
<comment type="cofactor">
    <cofactor evidence="1 4">
        <name>pyridoxal 5'-phosphate</name>
        <dbReference type="ChEBI" id="CHEBI:597326"/>
    </cofactor>
</comment>
<comment type="catalytic activity">
    <reaction evidence="4">
        <text>D-serine = pyruvate + NH4(+)</text>
        <dbReference type="Rhea" id="RHEA:13977"/>
        <dbReference type="ChEBI" id="CHEBI:15361"/>
        <dbReference type="ChEBI" id="CHEBI:28938"/>
        <dbReference type="ChEBI" id="CHEBI:35247"/>
        <dbReference type="EC" id="4.3.1.18"/>
    </reaction>
</comment>
<dbReference type="InterPro" id="IPR036052">
    <property type="entry name" value="TrpB-like_PALP_sf"/>
</dbReference>
<dbReference type="Gene3D" id="3.40.50.1100">
    <property type="match status" value="2"/>
</dbReference>